<reference evidence="3 4" key="1">
    <citation type="submission" date="2024-08" db="EMBL/GenBank/DDBJ databases">
        <authorList>
            <person name="Cucini C."/>
            <person name="Frati F."/>
        </authorList>
    </citation>
    <scope>NUCLEOTIDE SEQUENCE [LARGE SCALE GENOMIC DNA]</scope>
</reference>
<evidence type="ECO:0000313" key="3">
    <source>
        <dbReference type="EMBL" id="CAL8143512.1"/>
    </source>
</evidence>
<accession>A0ABP1S565</accession>
<dbReference type="SMART" id="SM00181">
    <property type="entry name" value="EGF"/>
    <property type="match status" value="5"/>
</dbReference>
<keyword evidence="1" id="KW-0732">Signal</keyword>
<organism evidence="3 4">
    <name type="scientific">Orchesella dallaii</name>
    <dbReference type="NCBI Taxonomy" id="48710"/>
    <lineage>
        <taxon>Eukaryota</taxon>
        <taxon>Metazoa</taxon>
        <taxon>Ecdysozoa</taxon>
        <taxon>Arthropoda</taxon>
        <taxon>Hexapoda</taxon>
        <taxon>Collembola</taxon>
        <taxon>Entomobryomorpha</taxon>
        <taxon>Entomobryoidea</taxon>
        <taxon>Orchesellidae</taxon>
        <taxon>Orchesellinae</taxon>
        <taxon>Orchesella</taxon>
    </lineage>
</organism>
<dbReference type="EMBL" id="CAXLJM020000158">
    <property type="protein sequence ID" value="CAL8143512.1"/>
    <property type="molecule type" value="Genomic_DNA"/>
</dbReference>
<dbReference type="InterPro" id="IPR000742">
    <property type="entry name" value="EGF"/>
</dbReference>
<feature type="chain" id="PRO_5046415962" description="EGF-like domain-containing protein" evidence="1">
    <location>
        <begin position="23"/>
        <end position="504"/>
    </location>
</feature>
<feature type="signal peptide" evidence="1">
    <location>
        <begin position="1"/>
        <end position="22"/>
    </location>
</feature>
<evidence type="ECO:0000313" key="4">
    <source>
        <dbReference type="Proteomes" id="UP001642540"/>
    </source>
</evidence>
<dbReference type="PANTHER" id="PTHR39069:SF8">
    <property type="entry name" value="FI17111P1"/>
    <property type="match status" value="1"/>
</dbReference>
<evidence type="ECO:0000256" key="1">
    <source>
        <dbReference type="SAM" id="SignalP"/>
    </source>
</evidence>
<proteinExistence type="predicted"/>
<dbReference type="PROSITE" id="PS01186">
    <property type="entry name" value="EGF_2"/>
    <property type="match status" value="1"/>
</dbReference>
<keyword evidence="4" id="KW-1185">Reference proteome</keyword>
<name>A0ABP1S565_9HEXA</name>
<gene>
    <name evidence="3" type="ORF">ODALV1_LOCUS29646</name>
</gene>
<dbReference type="PANTHER" id="PTHR39069">
    <property type="entry name" value="ECDYSONE-INDUCIBLE GENE E1, ISOFORM A"/>
    <property type="match status" value="1"/>
</dbReference>
<sequence>MRIQSFLAYCASCTFTLSVIAAQRSTNNCESDSECDQGRLLACNSEHHKFDCKSGITIYDRQKGECALISRAICDNGKENQCVSHAKCENRKCKCKPDYFANPKGECERKKPFNGTCTSENECQVDGKGSPFICNAGRCVCNSAKPLFSADFCSLPVGSDCSEISSSACVANSHCESSDDYDEWLCTCNSDFFKTSLGTCEQKRSHGATCDSNAECSGELICDSVGICECNKLPHVYDPIQSSCVLPLGSECELHIARMSQKCVTYAKCRPSRTGIGNGHPATCQCDFGKNLNGTCVSSHRGICGKENRKCNEEEQGTICNEGVCSCKNGVFDEQKEKCVSSVFGFCDDSAADCISNSHCAPDPDPQGGNKIMKKCVCNEGFVPVDYSCVATIGQRCNYTKINERGRSTGNCDPISSLRCINGTCQCGGEKEYDFGMRKCKGLVGSYCEVSDKNYCIENSECILRWTYLTMRGRCECKSGWETSKERKCDAKLSVLPSTATPNE</sequence>
<comment type="caution">
    <text evidence="3">The sequence shown here is derived from an EMBL/GenBank/DDBJ whole genome shotgun (WGS) entry which is preliminary data.</text>
</comment>
<feature type="domain" description="EGF-like" evidence="2">
    <location>
        <begin position="475"/>
        <end position="489"/>
    </location>
</feature>
<evidence type="ECO:0000259" key="2">
    <source>
        <dbReference type="PROSITE" id="PS01186"/>
    </source>
</evidence>
<dbReference type="Proteomes" id="UP001642540">
    <property type="component" value="Unassembled WGS sequence"/>
</dbReference>
<protein>
    <recommendedName>
        <fullName evidence="2">EGF-like domain-containing protein</fullName>
    </recommendedName>
</protein>